<keyword evidence="3" id="KW-1185">Reference proteome</keyword>
<dbReference type="Proteomes" id="UP000606921">
    <property type="component" value="Unassembled WGS sequence"/>
</dbReference>
<dbReference type="SUPFAM" id="SSF55729">
    <property type="entry name" value="Acyl-CoA N-acyltransferases (Nat)"/>
    <property type="match status" value="1"/>
</dbReference>
<dbReference type="InterPro" id="IPR016181">
    <property type="entry name" value="Acyl_CoA_acyltransferase"/>
</dbReference>
<feature type="domain" description="N-acetyltransferase" evidence="1">
    <location>
        <begin position="22"/>
        <end position="169"/>
    </location>
</feature>
<protein>
    <submittedName>
        <fullName evidence="2">GNAT family N-acetyltransferase</fullName>
    </submittedName>
</protein>
<evidence type="ECO:0000313" key="2">
    <source>
        <dbReference type="EMBL" id="CAD7033523.1"/>
    </source>
</evidence>
<dbReference type="EMBL" id="CABFWF030000010">
    <property type="protein sequence ID" value="CAD7033523.1"/>
    <property type="molecule type" value="Genomic_DNA"/>
</dbReference>
<dbReference type="Pfam" id="PF13508">
    <property type="entry name" value="Acetyltransf_7"/>
    <property type="match status" value="1"/>
</dbReference>
<comment type="caution">
    <text evidence="2">The sequence shown here is derived from an EMBL/GenBank/DDBJ whole genome shotgun (WGS) entry which is preliminary data.</text>
</comment>
<dbReference type="CDD" id="cd04301">
    <property type="entry name" value="NAT_SF"/>
    <property type="match status" value="1"/>
</dbReference>
<dbReference type="InterPro" id="IPR000182">
    <property type="entry name" value="GNAT_dom"/>
</dbReference>
<evidence type="ECO:0000259" key="1">
    <source>
        <dbReference type="PROSITE" id="PS51186"/>
    </source>
</evidence>
<evidence type="ECO:0000313" key="3">
    <source>
        <dbReference type="Proteomes" id="UP000606921"/>
    </source>
</evidence>
<dbReference type="PROSITE" id="PS51186">
    <property type="entry name" value="GNAT"/>
    <property type="match status" value="1"/>
</dbReference>
<organism evidence="2 3">
    <name type="scientific">Pseudorhizobium endolithicum</name>
    <dbReference type="NCBI Taxonomy" id="1191678"/>
    <lineage>
        <taxon>Bacteria</taxon>
        <taxon>Pseudomonadati</taxon>
        <taxon>Pseudomonadota</taxon>
        <taxon>Alphaproteobacteria</taxon>
        <taxon>Hyphomicrobiales</taxon>
        <taxon>Rhizobiaceae</taxon>
        <taxon>Rhizobium/Agrobacterium group</taxon>
        <taxon>Pseudorhizobium</taxon>
    </lineage>
</organism>
<gene>
    <name evidence="2" type="ORF">REJC140_03196</name>
</gene>
<sequence>MLFDAVRLWSVDWEPGAWEMKVRIGLAQHKDIAPWMMLADEVTPLFGPMPDFGAVLSRKIAQKQAYCAWTSPARSLAGGIFIGGEGGTHRIRWLAVSSEHRRSGIGRMLVEMAIAAIPSDSFIYVDTFAKGTPGAVAADRLYRKCGFAPTEVWREGSLVRQRYMRRPLHPVELA</sequence>
<accession>A0ABM8PJJ1</accession>
<dbReference type="Gene3D" id="3.40.630.30">
    <property type="match status" value="1"/>
</dbReference>
<proteinExistence type="predicted"/>
<reference evidence="2 3" key="1">
    <citation type="submission" date="2020-11" db="EMBL/GenBank/DDBJ databases">
        <authorList>
            <person name="Lassalle F."/>
        </authorList>
    </citation>
    <scope>NUCLEOTIDE SEQUENCE [LARGE SCALE GENOMIC DNA]</scope>
    <source>
        <strain evidence="2 3">JC140</strain>
    </source>
</reference>
<name>A0ABM8PJJ1_9HYPH</name>